<reference evidence="4 5" key="1">
    <citation type="submission" date="2019-02" db="EMBL/GenBank/DDBJ databases">
        <title>Dyella amyloliquefaciens sp. nov., isolated from forest soil.</title>
        <authorList>
            <person name="Gao Z.-H."/>
            <person name="Qiu L.-H."/>
        </authorList>
    </citation>
    <scope>NUCLEOTIDE SEQUENCE [LARGE SCALE GENOMIC DNA]</scope>
    <source>
        <strain evidence="4 5">KACC 12747</strain>
    </source>
</reference>
<feature type="compositionally biased region" description="Low complexity" evidence="1">
    <location>
        <begin position="49"/>
        <end position="59"/>
    </location>
</feature>
<accession>A0A4R0YXU6</accession>
<evidence type="ECO:0000256" key="2">
    <source>
        <dbReference type="SAM" id="SignalP"/>
    </source>
</evidence>
<feature type="chain" id="PRO_5020645799" evidence="2">
    <location>
        <begin position="20"/>
        <end position="142"/>
    </location>
</feature>
<gene>
    <name evidence="4" type="ORF">EZM97_02225</name>
</gene>
<dbReference type="Proteomes" id="UP000291822">
    <property type="component" value="Unassembled WGS sequence"/>
</dbReference>
<dbReference type="RefSeq" id="WP_131151021.1">
    <property type="nucleotide sequence ID" value="NZ_SJTG01000001.1"/>
</dbReference>
<dbReference type="EMBL" id="SJTG01000001">
    <property type="protein sequence ID" value="TCI12199.1"/>
    <property type="molecule type" value="Genomic_DNA"/>
</dbReference>
<evidence type="ECO:0000259" key="3">
    <source>
        <dbReference type="Pfam" id="PF13511"/>
    </source>
</evidence>
<keyword evidence="5" id="KW-1185">Reference proteome</keyword>
<name>A0A4R0YXU6_9GAMM</name>
<protein>
    <submittedName>
        <fullName evidence="4">DUF4124 domain-containing protein</fullName>
    </submittedName>
</protein>
<dbReference type="Pfam" id="PF13511">
    <property type="entry name" value="DUF4124"/>
    <property type="match status" value="1"/>
</dbReference>
<feature type="signal peptide" evidence="2">
    <location>
        <begin position="1"/>
        <end position="19"/>
    </location>
</feature>
<feature type="domain" description="DUF4124" evidence="3">
    <location>
        <begin position="8"/>
        <end position="63"/>
    </location>
</feature>
<evidence type="ECO:0000313" key="5">
    <source>
        <dbReference type="Proteomes" id="UP000291822"/>
    </source>
</evidence>
<evidence type="ECO:0000313" key="4">
    <source>
        <dbReference type="EMBL" id="TCI12199.1"/>
    </source>
</evidence>
<dbReference type="AlphaFoldDB" id="A0A4R0YXU6"/>
<evidence type="ECO:0000256" key="1">
    <source>
        <dbReference type="SAM" id="MobiDB-lite"/>
    </source>
</evidence>
<comment type="caution">
    <text evidence="4">The sequence shown here is derived from an EMBL/GenBank/DDBJ whole genome shotgun (WGS) entry which is preliminary data.</text>
</comment>
<keyword evidence="2" id="KW-0732">Signal</keyword>
<organism evidence="4 5">
    <name type="scientific">Dyella soli</name>
    <dbReference type="NCBI Taxonomy" id="522319"/>
    <lineage>
        <taxon>Bacteria</taxon>
        <taxon>Pseudomonadati</taxon>
        <taxon>Pseudomonadota</taxon>
        <taxon>Gammaproteobacteria</taxon>
        <taxon>Lysobacterales</taxon>
        <taxon>Rhodanobacteraceae</taxon>
        <taxon>Dyella</taxon>
    </lineage>
</organism>
<proteinExistence type="predicted"/>
<feature type="region of interest" description="Disordered" evidence="1">
    <location>
        <begin position="35"/>
        <end position="89"/>
    </location>
</feature>
<dbReference type="InterPro" id="IPR025392">
    <property type="entry name" value="DUF4124"/>
</dbReference>
<sequence length="142" mass="15401">MRRLLTAAALLLLAPLVMAQAYKWTDANGTVHYSDNPPPAGTKFKRMNTASGTPTSGTPATPPPATSTARADARPAEAKPMSDTPENRQKLCANLRENLAMLRGKQPLLLQENGQQKTVDDAQRINQIALAEEQEKQYCSGK</sequence>